<dbReference type="PANTHER" id="PTHR35526:SF3">
    <property type="entry name" value="ANTI-SIGMA-F FACTOR RSBW"/>
    <property type="match status" value="1"/>
</dbReference>
<feature type="region of interest" description="Disordered" evidence="2">
    <location>
        <begin position="1"/>
        <end position="20"/>
    </location>
</feature>
<sequence>MPPGRLQPYRPKPRFRRQDGGSILTTHVDDRPVLPAPDVFHVKGGEDAVGDVRDRIATVTTAWGVPLSPGALGDVKLCASEIITNALTHAGGRCWVTTERTGRHLCVAVADRSLRLPVVAAPGLDRESGRGLAIVEALACSWGWEPNDLGKRKFTDVGRPKSRPSASPSGQE</sequence>
<keyword evidence="5" id="KW-1185">Reference proteome</keyword>
<comment type="caution">
    <text evidence="4">The sequence shown here is derived from an EMBL/GenBank/DDBJ whole genome shotgun (WGS) entry which is preliminary data.</text>
</comment>
<gene>
    <name evidence="4" type="ORF">ACI2L5_13545</name>
</gene>
<accession>A0ABW8LJ62</accession>
<keyword evidence="1" id="KW-0723">Serine/threonine-protein kinase</keyword>
<dbReference type="Proteomes" id="UP001620295">
    <property type="component" value="Unassembled WGS sequence"/>
</dbReference>
<feature type="domain" description="Histidine kinase/HSP90-like ATPase" evidence="3">
    <location>
        <begin position="51"/>
        <end position="139"/>
    </location>
</feature>
<proteinExistence type="predicted"/>
<keyword evidence="4" id="KW-0067">ATP-binding</keyword>
<dbReference type="Pfam" id="PF13581">
    <property type="entry name" value="HATPase_c_2"/>
    <property type="match status" value="1"/>
</dbReference>
<keyword evidence="4" id="KW-0547">Nucleotide-binding</keyword>
<dbReference type="InterPro" id="IPR003594">
    <property type="entry name" value="HATPase_dom"/>
</dbReference>
<organism evidence="4 5">
    <name type="scientific">Streptomyces milbemycinicus</name>
    <dbReference type="NCBI Taxonomy" id="476552"/>
    <lineage>
        <taxon>Bacteria</taxon>
        <taxon>Bacillati</taxon>
        <taxon>Actinomycetota</taxon>
        <taxon>Actinomycetes</taxon>
        <taxon>Kitasatosporales</taxon>
        <taxon>Streptomycetaceae</taxon>
        <taxon>Streptomyces</taxon>
    </lineage>
</organism>
<feature type="compositionally biased region" description="Basic and acidic residues" evidence="2">
    <location>
        <begin position="148"/>
        <end position="159"/>
    </location>
</feature>
<dbReference type="CDD" id="cd16936">
    <property type="entry name" value="HATPase_RsbW-like"/>
    <property type="match status" value="1"/>
</dbReference>
<dbReference type="PANTHER" id="PTHR35526">
    <property type="entry name" value="ANTI-SIGMA-F FACTOR RSBW-RELATED"/>
    <property type="match status" value="1"/>
</dbReference>
<dbReference type="RefSeq" id="WP_358640831.1">
    <property type="nucleotide sequence ID" value="NZ_JBFACG010000008.1"/>
</dbReference>
<dbReference type="InterPro" id="IPR050267">
    <property type="entry name" value="Anti-sigma-factor_SerPK"/>
</dbReference>
<protein>
    <submittedName>
        <fullName evidence="4">ATP-binding protein</fullName>
    </submittedName>
</protein>
<evidence type="ECO:0000313" key="4">
    <source>
        <dbReference type="EMBL" id="MFK4265953.1"/>
    </source>
</evidence>
<dbReference type="GO" id="GO:0005524">
    <property type="term" value="F:ATP binding"/>
    <property type="evidence" value="ECO:0007669"/>
    <property type="project" value="UniProtKB-KW"/>
</dbReference>
<keyword evidence="1" id="KW-0418">Kinase</keyword>
<dbReference type="Gene3D" id="3.30.565.10">
    <property type="entry name" value="Histidine kinase-like ATPase, C-terminal domain"/>
    <property type="match status" value="1"/>
</dbReference>
<keyword evidence="1" id="KW-0808">Transferase</keyword>
<dbReference type="InterPro" id="IPR036890">
    <property type="entry name" value="HATPase_C_sf"/>
</dbReference>
<evidence type="ECO:0000259" key="3">
    <source>
        <dbReference type="Pfam" id="PF13581"/>
    </source>
</evidence>
<evidence type="ECO:0000256" key="1">
    <source>
        <dbReference type="ARBA" id="ARBA00022527"/>
    </source>
</evidence>
<feature type="region of interest" description="Disordered" evidence="2">
    <location>
        <begin position="147"/>
        <end position="172"/>
    </location>
</feature>
<name>A0ABW8LJ62_9ACTN</name>
<evidence type="ECO:0000313" key="5">
    <source>
        <dbReference type="Proteomes" id="UP001620295"/>
    </source>
</evidence>
<evidence type="ECO:0000256" key="2">
    <source>
        <dbReference type="SAM" id="MobiDB-lite"/>
    </source>
</evidence>
<dbReference type="SUPFAM" id="SSF55874">
    <property type="entry name" value="ATPase domain of HSP90 chaperone/DNA topoisomerase II/histidine kinase"/>
    <property type="match status" value="1"/>
</dbReference>
<reference evidence="4 5" key="1">
    <citation type="submission" date="2024-11" db="EMBL/GenBank/DDBJ databases">
        <title>The Natural Products Discovery Center: Release of the First 8490 Sequenced Strains for Exploring Actinobacteria Biosynthetic Diversity.</title>
        <authorList>
            <person name="Kalkreuter E."/>
            <person name="Kautsar S.A."/>
            <person name="Yang D."/>
            <person name="Bader C.D."/>
            <person name="Teijaro C.N."/>
            <person name="Fluegel L."/>
            <person name="Davis C.M."/>
            <person name="Simpson J.R."/>
            <person name="Lauterbach L."/>
            <person name="Steele A.D."/>
            <person name="Gui C."/>
            <person name="Meng S."/>
            <person name="Li G."/>
            <person name="Viehrig K."/>
            <person name="Ye F."/>
            <person name="Su P."/>
            <person name="Kiefer A.F."/>
            <person name="Nichols A."/>
            <person name="Cepeda A.J."/>
            <person name="Yan W."/>
            <person name="Fan B."/>
            <person name="Jiang Y."/>
            <person name="Adhikari A."/>
            <person name="Zheng C.-J."/>
            <person name="Schuster L."/>
            <person name="Cowan T.M."/>
            <person name="Smanski M.J."/>
            <person name="Chevrette M.G."/>
            <person name="De Carvalho L.P.S."/>
            <person name="Shen B."/>
        </authorList>
    </citation>
    <scope>NUCLEOTIDE SEQUENCE [LARGE SCALE GENOMIC DNA]</scope>
    <source>
        <strain evidence="4 5">NPDC020863</strain>
    </source>
</reference>
<dbReference type="EMBL" id="JBJDQH010000004">
    <property type="protein sequence ID" value="MFK4265953.1"/>
    <property type="molecule type" value="Genomic_DNA"/>
</dbReference>